<name>A0A179FBM3_PURLI</name>
<sequence>MACCVVVFQPRLANEDSFAATDVCLLPMTSVATCCVAMPTNAEHAFHDSKFRSRIFGQEETRKSWTASLVARGA</sequence>
<dbReference type="EMBL" id="LSBH01000023">
    <property type="protein sequence ID" value="OAQ62519.1"/>
    <property type="molecule type" value="Genomic_DNA"/>
</dbReference>
<proteinExistence type="predicted"/>
<evidence type="ECO:0000313" key="2">
    <source>
        <dbReference type="Proteomes" id="UP000078240"/>
    </source>
</evidence>
<evidence type="ECO:0000313" key="1">
    <source>
        <dbReference type="EMBL" id="OAQ62519.1"/>
    </source>
</evidence>
<reference evidence="1 2" key="1">
    <citation type="submission" date="2016-01" db="EMBL/GenBank/DDBJ databases">
        <title>Biosynthesis of antibiotic leucinostatins and their inhibition on Phytophthora in bio-control Purpureocillium lilacinum.</title>
        <authorList>
            <person name="Wang G."/>
            <person name="Liu Z."/>
            <person name="Lin R."/>
            <person name="Li E."/>
            <person name="Mao Z."/>
            <person name="Ling J."/>
            <person name="Yin W."/>
            <person name="Xie B."/>
        </authorList>
    </citation>
    <scope>NUCLEOTIDE SEQUENCE [LARGE SCALE GENOMIC DNA]</scope>
    <source>
        <strain evidence="1">PLBJ-1</strain>
    </source>
</reference>
<dbReference type="AlphaFoldDB" id="A0A179FBM3"/>
<accession>A0A179FBM3</accession>
<dbReference type="Proteomes" id="UP000078240">
    <property type="component" value="Unassembled WGS sequence"/>
</dbReference>
<gene>
    <name evidence="1" type="ORF">VFPBJ_11422</name>
</gene>
<comment type="caution">
    <text evidence="1">The sequence shown here is derived from an EMBL/GenBank/DDBJ whole genome shotgun (WGS) entry which is preliminary data.</text>
</comment>
<protein>
    <submittedName>
        <fullName evidence="1">Uncharacterized protein</fullName>
    </submittedName>
</protein>
<organism evidence="1 2">
    <name type="scientific">Purpureocillium lilacinum</name>
    <name type="common">Paecilomyces lilacinus</name>
    <dbReference type="NCBI Taxonomy" id="33203"/>
    <lineage>
        <taxon>Eukaryota</taxon>
        <taxon>Fungi</taxon>
        <taxon>Dikarya</taxon>
        <taxon>Ascomycota</taxon>
        <taxon>Pezizomycotina</taxon>
        <taxon>Sordariomycetes</taxon>
        <taxon>Hypocreomycetidae</taxon>
        <taxon>Hypocreales</taxon>
        <taxon>Ophiocordycipitaceae</taxon>
        <taxon>Purpureocillium</taxon>
    </lineage>
</organism>